<feature type="domain" description="Methyl-accepting transducer" evidence="4">
    <location>
        <begin position="1"/>
        <end position="149"/>
    </location>
</feature>
<dbReference type="EMBL" id="MDDC01000018">
    <property type="protein sequence ID" value="OIQ58274.1"/>
    <property type="molecule type" value="Genomic_DNA"/>
</dbReference>
<dbReference type="InterPro" id="IPR004090">
    <property type="entry name" value="Chemotax_Me-accpt_rcpt"/>
</dbReference>
<dbReference type="GO" id="GO:0006935">
    <property type="term" value="P:chemotaxis"/>
    <property type="evidence" value="ECO:0007669"/>
    <property type="project" value="InterPro"/>
</dbReference>
<evidence type="ECO:0000313" key="5">
    <source>
        <dbReference type="EMBL" id="OIQ58274.1"/>
    </source>
</evidence>
<keyword evidence="1 3" id="KW-0807">Transducer</keyword>
<dbReference type="SMART" id="SM00283">
    <property type="entry name" value="MA"/>
    <property type="match status" value="1"/>
</dbReference>
<dbReference type="PROSITE" id="PS50111">
    <property type="entry name" value="CHEMOTAXIS_TRANSDUC_2"/>
    <property type="match status" value="1"/>
</dbReference>
<dbReference type="Proteomes" id="UP000182811">
    <property type="component" value="Unassembled WGS sequence"/>
</dbReference>
<comment type="caution">
    <text evidence="5">The sequence shown here is derived from an EMBL/GenBank/DDBJ whole genome shotgun (WGS) entry which is preliminary data.</text>
</comment>
<dbReference type="Gene3D" id="1.10.287.950">
    <property type="entry name" value="Methyl-accepting chemotaxis protein"/>
    <property type="match status" value="1"/>
</dbReference>
<name>A0A1J5NHG3_NEOTH</name>
<dbReference type="PANTHER" id="PTHR32089">
    <property type="entry name" value="METHYL-ACCEPTING CHEMOTAXIS PROTEIN MCPB"/>
    <property type="match status" value="1"/>
</dbReference>
<reference evidence="5 6" key="1">
    <citation type="submission" date="2016-08" db="EMBL/GenBank/DDBJ databases">
        <title>Genome-based comparison of Moorella thermoacetic strains.</title>
        <authorList>
            <person name="Poehlein A."/>
            <person name="Bengelsdorf F.R."/>
            <person name="Esser C."/>
            <person name="Duerre P."/>
            <person name="Daniel R."/>
        </authorList>
    </citation>
    <scope>NUCLEOTIDE SEQUENCE [LARGE SCALE GENOMIC DNA]</scope>
    <source>
        <strain evidence="5 6">DSM 21394</strain>
    </source>
</reference>
<proteinExistence type="inferred from homology"/>
<dbReference type="PRINTS" id="PR00260">
    <property type="entry name" value="CHEMTRNSDUCR"/>
</dbReference>
<dbReference type="AlphaFoldDB" id="A0A1J5NHG3"/>
<dbReference type="SUPFAM" id="SSF58104">
    <property type="entry name" value="Methyl-accepting chemotaxis protein (MCP) signaling domain"/>
    <property type="match status" value="1"/>
</dbReference>
<gene>
    <name evidence="5" type="primary">mcpC_2</name>
    <name evidence="5" type="ORF">MOTE_22060</name>
</gene>
<evidence type="ECO:0000313" key="6">
    <source>
        <dbReference type="Proteomes" id="UP000182811"/>
    </source>
</evidence>
<organism evidence="5 6">
    <name type="scientific">Neomoorella thermoacetica</name>
    <name type="common">Clostridium thermoaceticum</name>
    <dbReference type="NCBI Taxonomy" id="1525"/>
    <lineage>
        <taxon>Bacteria</taxon>
        <taxon>Bacillati</taxon>
        <taxon>Bacillota</taxon>
        <taxon>Clostridia</taxon>
        <taxon>Neomoorellales</taxon>
        <taxon>Neomoorellaceae</taxon>
        <taxon>Neomoorella</taxon>
    </lineage>
</organism>
<dbReference type="GO" id="GO:0007165">
    <property type="term" value="P:signal transduction"/>
    <property type="evidence" value="ECO:0007669"/>
    <property type="project" value="UniProtKB-KW"/>
</dbReference>
<evidence type="ECO:0000256" key="2">
    <source>
        <dbReference type="ARBA" id="ARBA00029447"/>
    </source>
</evidence>
<dbReference type="InterPro" id="IPR004089">
    <property type="entry name" value="MCPsignal_dom"/>
</dbReference>
<dbReference type="PANTHER" id="PTHR32089:SF114">
    <property type="entry name" value="METHYL-ACCEPTING CHEMOTAXIS PROTEIN MCPB"/>
    <property type="match status" value="1"/>
</dbReference>
<evidence type="ECO:0000259" key="4">
    <source>
        <dbReference type="PROSITE" id="PS50111"/>
    </source>
</evidence>
<protein>
    <submittedName>
        <fullName evidence="5">Methyl-accepting chemotaxis protein McpC</fullName>
    </submittedName>
</protein>
<evidence type="ECO:0000256" key="1">
    <source>
        <dbReference type="ARBA" id="ARBA00023224"/>
    </source>
</evidence>
<sequence>MGQILETITSIADQTNLLALNAAIEAARAGEHGRGFAVVAEEVRKLAEGSARAASEIGQIVQKIQDEAQGAVAEMDKSKVVVDAQQDAVNHANEVFQNISQKVKAMVKGIEEIAVATEQINNEARKISEAIQGVSAVAEENAAAAEEISATTEEQNATVEEIAASANALAGLGQELQQLIARFKL</sequence>
<evidence type="ECO:0000256" key="3">
    <source>
        <dbReference type="PROSITE-ProRule" id="PRU00284"/>
    </source>
</evidence>
<comment type="similarity">
    <text evidence="2">Belongs to the methyl-accepting chemotaxis (MCP) protein family.</text>
</comment>
<accession>A0A1J5NHG3</accession>
<dbReference type="GO" id="GO:0016020">
    <property type="term" value="C:membrane"/>
    <property type="evidence" value="ECO:0007669"/>
    <property type="project" value="InterPro"/>
</dbReference>
<dbReference type="Pfam" id="PF00015">
    <property type="entry name" value="MCPsignal"/>
    <property type="match status" value="1"/>
</dbReference>
<dbReference type="GO" id="GO:0004888">
    <property type="term" value="F:transmembrane signaling receptor activity"/>
    <property type="evidence" value="ECO:0007669"/>
    <property type="project" value="InterPro"/>
</dbReference>